<name>A0ABX8CPR7_9NOCA</name>
<feature type="region of interest" description="Disordered" evidence="1">
    <location>
        <begin position="835"/>
        <end position="864"/>
    </location>
</feature>
<protein>
    <recommendedName>
        <fullName evidence="2">Outer membrane channel protein CpnT-like N-terminal domain-containing protein</fullName>
    </recommendedName>
</protein>
<dbReference type="InterPro" id="IPR057746">
    <property type="entry name" value="CpnT-like_N"/>
</dbReference>
<organism evidence="3 4">
    <name type="scientific">Nocardia tengchongensis</name>
    <dbReference type="NCBI Taxonomy" id="2055889"/>
    <lineage>
        <taxon>Bacteria</taxon>
        <taxon>Bacillati</taxon>
        <taxon>Actinomycetota</taxon>
        <taxon>Actinomycetes</taxon>
        <taxon>Mycobacteriales</taxon>
        <taxon>Nocardiaceae</taxon>
        <taxon>Nocardia</taxon>
    </lineage>
</organism>
<feature type="compositionally biased region" description="Basic and acidic residues" evidence="1">
    <location>
        <begin position="713"/>
        <end position="731"/>
    </location>
</feature>
<feature type="region of interest" description="Disordered" evidence="1">
    <location>
        <begin position="787"/>
        <end position="814"/>
    </location>
</feature>
<dbReference type="Pfam" id="PF25547">
    <property type="entry name" value="WXG100_2"/>
    <property type="match status" value="1"/>
</dbReference>
<feature type="region of interest" description="Disordered" evidence="1">
    <location>
        <begin position="334"/>
        <end position="737"/>
    </location>
</feature>
<reference evidence="3 4" key="1">
    <citation type="submission" date="2021-04" db="EMBL/GenBank/DDBJ databases">
        <title>Nocardia tengchongensis.</title>
        <authorList>
            <person name="Zhuang k."/>
            <person name="Ran Y."/>
            <person name="Li W."/>
        </authorList>
    </citation>
    <scope>NUCLEOTIDE SEQUENCE [LARGE SCALE GENOMIC DNA]</scope>
    <source>
        <strain evidence="3 4">CFH S0057</strain>
    </source>
</reference>
<feature type="compositionally biased region" description="Low complexity" evidence="1">
    <location>
        <begin position="545"/>
        <end position="561"/>
    </location>
</feature>
<feature type="compositionally biased region" description="Low complexity" evidence="1">
    <location>
        <begin position="401"/>
        <end position="415"/>
    </location>
</feature>
<feature type="domain" description="Outer membrane channel protein CpnT-like N-terminal" evidence="2">
    <location>
        <begin position="16"/>
        <end position="138"/>
    </location>
</feature>
<keyword evidence="4" id="KW-1185">Reference proteome</keyword>
<evidence type="ECO:0000313" key="3">
    <source>
        <dbReference type="EMBL" id="QVI21926.1"/>
    </source>
</evidence>
<feature type="compositionally biased region" description="Low complexity" evidence="1">
    <location>
        <begin position="361"/>
        <end position="386"/>
    </location>
</feature>
<evidence type="ECO:0000256" key="1">
    <source>
        <dbReference type="SAM" id="MobiDB-lite"/>
    </source>
</evidence>
<evidence type="ECO:0000259" key="2">
    <source>
        <dbReference type="Pfam" id="PF25547"/>
    </source>
</evidence>
<dbReference type="Proteomes" id="UP000683310">
    <property type="component" value="Chromosome"/>
</dbReference>
<feature type="compositionally biased region" description="Basic residues" evidence="1">
    <location>
        <begin position="835"/>
        <end position="849"/>
    </location>
</feature>
<feature type="compositionally biased region" description="Polar residues" evidence="1">
    <location>
        <begin position="682"/>
        <end position="693"/>
    </location>
</feature>
<feature type="compositionally biased region" description="Low complexity" evidence="1">
    <location>
        <begin position="584"/>
        <end position="633"/>
    </location>
</feature>
<feature type="compositionally biased region" description="Low complexity" evidence="1">
    <location>
        <begin position="508"/>
        <end position="535"/>
    </location>
</feature>
<proteinExistence type="predicted"/>
<gene>
    <name evidence="3" type="ORF">KHQ06_01825</name>
</gene>
<feature type="compositionally biased region" description="Polar residues" evidence="1">
    <location>
        <begin position="446"/>
        <end position="469"/>
    </location>
</feature>
<feature type="compositionally biased region" description="Polar residues" evidence="1">
    <location>
        <begin position="419"/>
        <end position="431"/>
    </location>
</feature>
<sequence length="864" mass="86975">MTLHLPSELEWLGYLVGVEWPEGDEDQMWALAEDWRNAAAGLRDQLSSIADAKSATLAAYVNGDGRDEMAQLFDKLAAPASGDGQGNSILDLAEHFQKLGDSVEETGTEIQYTKLMFYSSIAMAAAEIIGAWLWPPTAPMVEAVIVTMTRIAVRIIGREALDRILAIAARMGITAVVKFAMKHMVMNTVLGTLQDYGIQQYQVDTGHRKSVNWTQVGVTAISSGVGGAVAGPIGGAIGNSLGQRGVNRYLTGLITGTSAGLVGGAAGFAGATAAQFGFDVAQHGWDNAVENLKNTHFDPRMLTGGMFQGAVSGVNHTGAHTVWETKVTRMSAGISPGDLTLVGSRPDTPGVNGTGGTHDPGTNGTTGSNGTNGSSGYNGSNGSDGSHTQTGPGSDGSRMHPASAAGGDPTGDTGARQTGDGSTSRPDTTAQNGGGVTTDSRGTDRATPTDQGGNAQPGPANTSGSTPQTHGGIDATGAGGESVSRPQAGAPDSTAPLQSGIQGGTHDTASAAPTSTAATNGGSPAPAASSTTGGSSSAGGGSSNAGGSSSTGGSPSNTGGSSNTGGGSSNTGVGSSNAGGGASPGASGAATHPAASTAGGTSSTGSDAPTRAGSTGGAADTSASGARAAAPGTTPGGPGSASAASSPAGATAAGGSPSSPVAASSGANAAPGSSISGSSTTQHAGSATQSATPDQRAASPRAGEATTTPKPADASRADAPKTDAQRAEAPKSDTPASRCFEVGKSAFRHHPARQPAARQPHRCFRRPHGCPGTALRRNAFRVHRRGISSRRPRGYPSRWRVIRGDHHPTGRPRHRIRFGKDRWYTGFEQSFRADRRHHRAPRWFRREHRPPREQAGHPRRSPRR</sequence>
<dbReference type="EMBL" id="CP074371">
    <property type="protein sequence ID" value="QVI21926.1"/>
    <property type="molecule type" value="Genomic_DNA"/>
</dbReference>
<evidence type="ECO:0000313" key="4">
    <source>
        <dbReference type="Proteomes" id="UP000683310"/>
    </source>
</evidence>
<accession>A0ABX8CPR7</accession>
<feature type="compositionally biased region" description="Low complexity" evidence="1">
    <location>
        <begin position="640"/>
        <end position="681"/>
    </location>
</feature>